<reference evidence="1" key="1">
    <citation type="journal article" date="2014" name="Nat. Commun.">
        <title>The tobacco genome sequence and its comparison with those of tomato and potato.</title>
        <authorList>
            <person name="Sierro N."/>
            <person name="Battey J.N."/>
            <person name="Ouadi S."/>
            <person name="Bakaher N."/>
            <person name="Bovet L."/>
            <person name="Willig A."/>
            <person name="Goepfert S."/>
            <person name="Peitsch M.C."/>
            <person name="Ivanov N.V."/>
        </authorList>
    </citation>
    <scope>NUCLEOTIDE SEQUENCE [LARGE SCALE GENOMIC DNA]</scope>
</reference>
<sequence length="293" mass="32452">MGLNDIYCTARGSILMLSPLPTIATAYSLLVQDERQREVHAIPKYPGESSAFAVNQNIASQKAHNGDYKGQRGAYENRKVNMFCNYCKKSGHLIEKCYRLHGFPPSFKFTKQKKYPGSIQGNAAVAGEGATDYLPHHGEIAEMGINHSLTQEQVSQLDQLLQQMKGGQSGATYTEGGATANCVAAKACNNRALTCFSHSDVNRKLWHVRLGHMPLSNMKNIASISLSSDSKFDIPCDICPLARQHKLPFPNSSITSKETFELSHIDTWGPYKTPTYDGYKYFLTIVDDFSRGT</sequence>
<organism evidence="1 2">
    <name type="scientific">Nicotiana tabacum</name>
    <name type="common">Common tobacco</name>
    <dbReference type="NCBI Taxonomy" id="4097"/>
    <lineage>
        <taxon>Eukaryota</taxon>
        <taxon>Viridiplantae</taxon>
        <taxon>Streptophyta</taxon>
        <taxon>Embryophyta</taxon>
        <taxon>Tracheophyta</taxon>
        <taxon>Spermatophyta</taxon>
        <taxon>Magnoliopsida</taxon>
        <taxon>eudicotyledons</taxon>
        <taxon>Gunneridae</taxon>
        <taxon>Pentapetalae</taxon>
        <taxon>asterids</taxon>
        <taxon>lamiids</taxon>
        <taxon>Solanales</taxon>
        <taxon>Solanaceae</taxon>
        <taxon>Nicotianoideae</taxon>
        <taxon>Nicotianeae</taxon>
        <taxon>Nicotiana</taxon>
    </lineage>
</organism>
<accession>A0AC58TDU1</accession>
<reference evidence="2" key="2">
    <citation type="submission" date="2025-08" db="UniProtKB">
        <authorList>
            <consortium name="RefSeq"/>
        </authorList>
    </citation>
    <scope>IDENTIFICATION</scope>
    <source>
        <tissue evidence="2">Leaf</tissue>
    </source>
</reference>
<proteinExistence type="predicted"/>
<protein>
    <submittedName>
        <fullName evidence="2">Uncharacterized protein LOC142173678</fullName>
    </submittedName>
</protein>
<name>A0AC58TDU1_TOBAC</name>
<evidence type="ECO:0000313" key="1">
    <source>
        <dbReference type="Proteomes" id="UP000790787"/>
    </source>
</evidence>
<evidence type="ECO:0000313" key="2">
    <source>
        <dbReference type="RefSeq" id="XP_075095398.1"/>
    </source>
</evidence>
<keyword evidence="1" id="KW-1185">Reference proteome</keyword>
<gene>
    <name evidence="2" type="primary">LOC142173678</name>
</gene>
<dbReference type="Proteomes" id="UP000790787">
    <property type="component" value="Chromosome 19"/>
</dbReference>
<dbReference type="RefSeq" id="XP_075095398.1">
    <property type="nucleotide sequence ID" value="XM_075239297.1"/>
</dbReference>